<keyword evidence="2" id="KW-1185">Reference proteome</keyword>
<reference evidence="1 2" key="1">
    <citation type="journal article" date="2013" name="Genome Biol. Evol.">
        <title>Genomes of Stigonematalean cyanobacteria (subsection V) and the evolution of oxygenic photosynthesis from prokaryotes to plastids.</title>
        <authorList>
            <person name="Dagan T."/>
            <person name="Roettger M."/>
            <person name="Stucken K."/>
            <person name="Landan G."/>
            <person name="Koch R."/>
            <person name="Major P."/>
            <person name="Gould S.B."/>
            <person name="Goremykin V.V."/>
            <person name="Rippka R."/>
            <person name="Tandeau de Marsac N."/>
            <person name="Gugger M."/>
            <person name="Lockhart P.J."/>
            <person name="Allen J.F."/>
            <person name="Brune I."/>
            <person name="Maus I."/>
            <person name="Puhler A."/>
            <person name="Martin W.F."/>
        </authorList>
    </citation>
    <scope>NUCLEOTIDE SEQUENCE [LARGE SCALE GENOMIC DNA]</scope>
    <source>
        <strain evidence="1 2">PCC 7110</strain>
    </source>
</reference>
<accession>A0A139WQA1</accession>
<dbReference type="Proteomes" id="UP000076925">
    <property type="component" value="Unassembled WGS sequence"/>
</dbReference>
<dbReference type="Pfam" id="PF19776">
    <property type="entry name" value="DUF6262"/>
    <property type="match status" value="1"/>
</dbReference>
<gene>
    <name evidence="1" type="ORF">WA1_51425</name>
</gene>
<comment type="caution">
    <text evidence="1">The sequence shown here is derived from an EMBL/GenBank/DDBJ whole genome shotgun (WGS) entry which is preliminary data.</text>
</comment>
<sequence>MKSAKRKREDCFQRTEQAIKLLIKENKEINFNIVSQTAKVTLGWLYKQPELVERIRSLMKQQEKAVELPQLQRPSSASQSQLLDNLKQRIREQDSEIKQLKKQLAVWGGLIRQQAETIEQLNGRLGEKT</sequence>
<evidence type="ECO:0000313" key="2">
    <source>
        <dbReference type="Proteomes" id="UP000076925"/>
    </source>
</evidence>
<evidence type="ECO:0008006" key="3">
    <source>
        <dbReference type="Google" id="ProtNLM"/>
    </source>
</evidence>
<dbReference type="EMBL" id="ANNX02000078">
    <property type="protein sequence ID" value="KYC34610.1"/>
    <property type="molecule type" value="Genomic_DNA"/>
</dbReference>
<evidence type="ECO:0000313" key="1">
    <source>
        <dbReference type="EMBL" id="KYC34610.1"/>
    </source>
</evidence>
<protein>
    <recommendedName>
        <fullName evidence="3">Transposase</fullName>
    </recommendedName>
</protein>
<dbReference type="STRING" id="128403.WA1_51425"/>
<dbReference type="AlphaFoldDB" id="A0A139WQA1"/>
<name>A0A139WQA1_9CYAN</name>
<proteinExistence type="predicted"/>
<dbReference type="InterPro" id="IPR046229">
    <property type="entry name" value="TnpC-like"/>
</dbReference>
<organism evidence="1 2">
    <name type="scientific">Scytonema hofmannii PCC 7110</name>
    <dbReference type="NCBI Taxonomy" id="128403"/>
    <lineage>
        <taxon>Bacteria</taxon>
        <taxon>Bacillati</taxon>
        <taxon>Cyanobacteriota</taxon>
        <taxon>Cyanophyceae</taxon>
        <taxon>Nostocales</taxon>
        <taxon>Scytonemataceae</taxon>
        <taxon>Scytonema</taxon>
    </lineage>
</organism>